<dbReference type="GO" id="GO:0005737">
    <property type="term" value="C:cytoplasm"/>
    <property type="evidence" value="ECO:0007669"/>
    <property type="project" value="UniProtKB-SubCell"/>
</dbReference>
<comment type="subcellular location">
    <subcellularLocation>
        <location evidence="1 12">Cytoplasm</location>
    </subcellularLocation>
</comment>
<evidence type="ECO:0000313" key="15">
    <source>
        <dbReference type="EMBL" id="KMO77693.1"/>
    </source>
</evidence>
<comment type="PTM">
    <text evidence="12">Upon Fe-S cluster removal intramolecular disulfide bonds are formed.</text>
</comment>
<comment type="PTM">
    <text evidence="12">The Fe-S cluster can be nitrosylated by nitric oxide (NO).</text>
</comment>
<dbReference type="PATRIC" id="fig|1800.3.peg.3368"/>
<keyword evidence="16" id="KW-1185">Reference proteome</keyword>
<organism evidence="15 16">
    <name type="scientific">Mycolicibacterium chubuense</name>
    <name type="common">Mycobacterium chubuense</name>
    <dbReference type="NCBI Taxonomy" id="1800"/>
    <lineage>
        <taxon>Bacteria</taxon>
        <taxon>Bacillati</taxon>
        <taxon>Actinomycetota</taxon>
        <taxon>Actinomycetes</taxon>
        <taxon>Mycobacteriales</taxon>
        <taxon>Mycobacteriaceae</taxon>
        <taxon>Mycolicibacterium</taxon>
    </lineage>
</organism>
<evidence type="ECO:0000256" key="4">
    <source>
        <dbReference type="ARBA" id="ARBA00022490"/>
    </source>
</evidence>
<keyword evidence="9 12" id="KW-0238">DNA-binding</keyword>
<comment type="caution">
    <text evidence="15">The sequence shown here is derived from an EMBL/GenBank/DDBJ whole genome shotgun (WGS) entry which is preliminary data.</text>
</comment>
<comment type="function">
    <text evidence="12">Acts as a transcriptional regulator. Probably redox-responsive. The apo- but not holo-form probably binds DNA.</text>
</comment>
<dbReference type="GO" id="GO:0045454">
    <property type="term" value="P:cell redox homeostasis"/>
    <property type="evidence" value="ECO:0007669"/>
    <property type="project" value="TreeGrafter"/>
</dbReference>
<feature type="domain" description="4Fe-4S Wbl-type" evidence="14">
    <location>
        <begin position="23"/>
        <end position="86"/>
    </location>
</feature>
<dbReference type="PANTHER" id="PTHR38839:SF5">
    <property type="entry name" value="TRANSCRIPTIONAL REGULATOR WHID"/>
    <property type="match status" value="1"/>
</dbReference>
<sequence>MTAVLPIDAPDGDEYWSWQFQGRCLDFPAELFFPESDRRSDRRRREEEAKRICRTCPVLIRCREHALSVPERYGVWGATTPRERGIPSSHRSAEKNSR</sequence>
<keyword evidence="7 12" id="KW-0411">Iron-sulfur</keyword>
<feature type="compositionally biased region" description="Basic and acidic residues" evidence="13">
    <location>
        <begin position="81"/>
        <end position="98"/>
    </location>
</feature>
<evidence type="ECO:0000256" key="10">
    <source>
        <dbReference type="ARBA" id="ARBA00023157"/>
    </source>
</evidence>
<gene>
    <name evidence="15" type="primary">whiB3_1</name>
    <name evidence="12" type="synonym">whiB</name>
    <name evidence="15" type="ORF">MCHUDSM44219_03354</name>
</gene>
<evidence type="ECO:0000256" key="9">
    <source>
        <dbReference type="ARBA" id="ARBA00023125"/>
    </source>
</evidence>
<keyword evidence="3 12" id="KW-0004">4Fe-4S</keyword>
<dbReference type="HAMAP" id="MF_01479">
    <property type="entry name" value="WhiB"/>
    <property type="match status" value="1"/>
</dbReference>
<dbReference type="GO" id="GO:0003677">
    <property type="term" value="F:DNA binding"/>
    <property type="evidence" value="ECO:0007669"/>
    <property type="project" value="UniProtKB-UniRule"/>
</dbReference>
<dbReference type="OrthoDB" id="4954884at2"/>
<dbReference type="InterPro" id="IPR003482">
    <property type="entry name" value="Whib"/>
</dbReference>
<name>A0A0J6W778_MYCCU</name>
<feature type="region of interest" description="Disordered" evidence="13">
    <location>
        <begin position="78"/>
        <end position="98"/>
    </location>
</feature>
<feature type="binding site" evidence="12">
    <location>
        <position position="24"/>
    </location>
    <ligand>
        <name>[4Fe-4S] cluster</name>
        <dbReference type="ChEBI" id="CHEBI:49883"/>
    </ligand>
</feature>
<dbReference type="PROSITE" id="PS51674">
    <property type="entry name" value="4FE4S_WBL"/>
    <property type="match status" value="1"/>
</dbReference>
<protein>
    <recommendedName>
        <fullName evidence="12">Transcriptional regulator WhiB</fullName>
    </recommendedName>
</protein>
<dbReference type="GO" id="GO:0045892">
    <property type="term" value="P:negative regulation of DNA-templated transcription"/>
    <property type="evidence" value="ECO:0007669"/>
    <property type="project" value="TreeGrafter"/>
</dbReference>
<keyword evidence="6 12" id="KW-0408">Iron</keyword>
<keyword evidence="11 12" id="KW-0804">Transcription</keyword>
<reference evidence="15 16" key="1">
    <citation type="journal article" date="2015" name="Genome Biol. Evol.">
        <title>Characterization of Three Mycobacterium spp. with Potential Use in Bioremediation by Genome Sequencing and Comparative Genomics.</title>
        <authorList>
            <person name="Das S."/>
            <person name="Pettersson B.M."/>
            <person name="Behra P.R."/>
            <person name="Ramesh M."/>
            <person name="Dasgupta S."/>
            <person name="Bhattacharya A."/>
            <person name="Kirsebom L.A."/>
        </authorList>
    </citation>
    <scope>NUCLEOTIDE SEQUENCE [LARGE SCALE GENOMIC DNA]</scope>
    <source>
        <strain evidence="15 16">DSM 44219</strain>
    </source>
</reference>
<dbReference type="InterPro" id="IPR034768">
    <property type="entry name" value="4FE4S_WBL"/>
</dbReference>
<keyword evidence="10 12" id="KW-1015">Disulfide bond</keyword>
<evidence type="ECO:0000256" key="3">
    <source>
        <dbReference type="ARBA" id="ARBA00022485"/>
    </source>
</evidence>
<dbReference type="RefSeq" id="WP_048419290.1">
    <property type="nucleotide sequence ID" value="NZ_JYNX01000038.1"/>
</dbReference>
<feature type="binding site" evidence="12">
    <location>
        <position position="53"/>
    </location>
    <ligand>
        <name>[4Fe-4S] cluster</name>
        <dbReference type="ChEBI" id="CHEBI:49883"/>
    </ligand>
</feature>
<accession>A0A0J6W778</accession>
<evidence type="ECO:0000313" key="16">
    <source>
        <dbReference type="Proteomes" id="UP000036176"/>
    </source>
</evidence>
<evidence type="ECO:0000256" key="13">
    <source>
        <dbReference type="SAM" id="MobiDB-lite"/>
    </source>
</evidence>
<dbReference type="Pfam" id="PF02467">
    <property type="entry name" value="Whib"/>
    <property type="match status" value="1"/>
</dbReference>
<evidence type="ECO:0000259" key="14">
    <source>
        <dbReference type="PROSITE" id="PS51674"/>
    </source>
</evidence>
<keyword evidence="8 12" id="KW-0805">Transcription regulation</keyword>
<dbReference type="EMBL" id="JYNX01000038">
    <property type="protein sequence ID" value="KMO77693.1"/>
    <property type="molecule type" value="Genomic_DNA"/>
</dbReference>
<dbReference type="Proteomes" id="UP000036176">
    <property type="component" value="Unassembled WGS sequence"/>
</dbReference>
<keyword evidence="4 12" id="KW-0963">Cytoplasm</keyword>
<keyword evidence="5 12" id="KW-0479">Metal-binding</keyword>
<evidence type="ECO:0000256" key="5">
    <source>
        <dbReference type="ARBA" id="ARBA00022723"/>
    </source>
</evidence>
<dbReference type="GO" id="GO:0046872">
    <property type="term" value="F:metal ion binding"/>
    <property type="evidence" value="ECO:0007669"/>
    <property type="project" value="UniProtKB-KW"/>
</dbReference>
<feature type="binding site" evidence="12">
    <location>
        <position position="62"/>
    </location>
    <ligand>
        <name>[4Fe-4S] cluster</name>
        <dbReference type="ChEBI" id="CHEBI:49883"/>
    </ligand>
</feature>
<dbReference type="GO" id="GO:0047134">
    <property type="term" value="F:protein-disulfide reductase [NAD(P)H] activity"/>
    <property type="evidence" value="ECO:0007669"/>
    <property type="project" value="TreeGrafter"/>
</dbReference>
<comment type="similarity">
    <text evidence="2 12">Belongs to the WhiB family.</text>
</comment>
<dbReference type="GO" id="GO:0035731">
    <property type="term" value="F:dinitrosyl-iron complex binding"/>
    <property type="evidence" value="ECO:0007669"/>
    <property type="project" value="UniProtKB-UniRule"/>
</dbReference>
<dbReference type="GO" id="GO:0051539">
    <property type="term" value="F:4 iron, 4 sulfur cluster binding"/>
    <property type="evidence" value="ECO:0007669"/>
    <property type="project" value="UniProtKB-UniRule"/>
</dbReference>
<evidence type="ECO:0000256" key="1">
    <source>
        <dbReference type="ARBA" id="ARBA00004496"/>
    </source>
</evidence>
<proteinExistence type="inferred from homology"/>
<dbReference type="AlphaFoldDB" id="A0A0J6W778"/>
<evidence type="ECO:0000256" key="11">
    <source>
        <dbReference type="ARBA" id="ARBA00023163"/>
    </source>
</evidence>
<evidence type="ECO:0000256" key="8">
    <source>
        <dbReference type="ARBA" id="ARBA00023015"/>
    </source>
</evidence>
<feature type="binding site" evidence="12">
    <location>
        <position position="56"/>
    </location>
    <ligand>
        <name>[4Fe-4S] cluster</name>
        <dbReference type="ChEBI" id="CHEBI:49883"/>
    </ligand>
</feature>
<evidence type="ECO:0000256" key="2">
    <source>
        <dbReference type="ARBA" id="ARBA00006597"/>
    </source>
</evidence>
<evidence type="ECO:0000256" key="6">
    <source>
        <dbReference type="ARBA" id="ARBA00023004"/>
    </source>
</evidence>
<dbReference type="PANTHER" id="PTHR38839">
    <property type="entry name" value="TRANSCRIPTIONAL REGULATOR WHID-RELATED"/>
    <property type="match status" value="1"/>
</dbReference>
<evidence type="ECO:0000256" key="12">
    <source>
        <dbReference type="HAMAP-Rule" id="MF_01479"/>
    </source>
</evidence>
<comment type="cofactor">
    <cofactor evidence="12">
        <name>[4Fe-4S] cluster</name>
        <dbReference type="ChEBI" id="CHEBI:49883"/>
    </cofactor>
    <text evidence="12">Binds 1 [4Fe-4S] cluster per subunit. Following nitrosylation of the [4Fe-4S] cluster binds 1 [4Fe-8(NO)] cluster per subunit.</text>
</comment>
<evidence type="ECO:0000256" key="7">
    <source>
        <dbReference type="ARBA" id="ARBA00023014"/>
    </source>
</evidence>